<evidence type="ECO:0000313" key="2">
    <source>
        <dbReference type="Proteomes" id="UP000216052"/>
    </source>
</evidence>
<proteinExistence type="predicted"/>
<accession>A0ABZ3J314</accession>
<organism evidence="1 2">
    <name type="scientific">Sporomusa acidovorans (strain ATCC 49682 / DSM 3132 / Mol)</name>
    <dbReference type="NCBI Taxonomy" id="1123286"/>
    <lineage>
        <taxon>Bacteria</taxon>
        <taxon>Bacillati</taxon>
        <taxon>Bacillota</taxon>
        <taxon>Negativicutes</taxon>
        <taxon>Selenomonadales</taxon>
        <taxon>Sporomusaceae</taxon>
        <taxon>Sporomusa</taxon>
    </lineage>
</organism>
<sequence>MEKLINLARQKGYPLGGFTLGQCIDLASELNMRVSEVVIAEAVVVNKMTREEVLSAIMSVFSHNLYAVEVGATRGDSFLLGRVGQELAEGDIKLNEDPFINRALSYTLAAQVGNHCVGLQPCAGTGDSCPYSGLVRAMLETIDSRETVACLTALMLKIGTIFRVGKTSTGCNLEGFGAGSAATAGVMAEMFGGTPEQVGKAIVLALSPTVAVPCTPRVMVAGLCATHIGGAILNGNLAAKLAVKTSIPVNVPVDVMVSMAVAVHPESAKYIVPVVIKYMEPFFRTNESVEDYVSEQVKAKEAAQIKATIAEATAEAQDLALKANSIVKPFGDAVVGGSSQAVGSPTNTARIAHELVKGEITGVKIELYPELFARRGINVPGILMAAIYGAGTDNANLYRCIMDKVKERKLKIEISEVKEYQLQRITVFASEKDAFVEALNRGGGRLVLRSASCSIDEAKSIARKLNIDVVD</sequence>
<keyword evidence="2" id="KW-1185">Reference proteome</keyword>
<dbReference type="RefSeq" id="WP_093791937.1">
    <property type="nucleotide sequence ID" value="NZ_CP155571.1"/>
</dbReference>
<reference evidence="1" key="1">
    <citation type="submission" date="2024-05" db="EMBL/GenBank/DDBJ databases">
        <title>Isolation and characterization of Sporomusa carbonis sp. nov., a carboxydotrophic hydrogenogen in the genus of Sporomusa isolated from a charcoal burning pile.</title>
        <authorList>
            <person name="Boeer T."/>
            <person name="Rosenbaum F."/>
            <person name="Eysell L."/>
            <person name="Mueller V."/>
            <person name="Daniel R."/>
            <person name="Poehlein A."/>
        </authorList>
    </citation>
    <scope>NUCLEOTIDE SEQUENCE [LARGE SCALE GENOMIC DNA]</scope>
    <source>
        <strain evidence="1">DSM 3132</strain>
    </source>
</reference>
<dbReference type="Proteomes" id="UP000216052">
    <property type="component" value="Chromosome"/>
</dbReference>
<gene>
    <name evidence="1" type="ORF">SPACI_025150</name>
</gene>
<name>A0ABZ3J314_SPOA4</name>
<protein>
    <recommendedName>
        <fullName evidence="3">Serine dehydratase alpha chain</fullName>
    </recommendedName>
</protein>
<evidence type="ECO:0000313" key="1">
    <source>
        <dbReference type="EMBL" id="XFO72463.1"/>
    </source>
</evidence>
<dbReference type="EMBL" id="CP155571">
    <property type="protein sequence ID" value="XFO72463.1"/>
    <property type="molecule type" value="Genomic_DNA"/>
</dbReference>
<evidence type="ECO:0008006" key="3">
    <source>
        <dbReference type="Google" id="ProtNLM"/>
    </source>
</evidence>